<protein>
    <recommendedName>
        <fullName evidence="1">DUF2382 domain-containing protein</fullName>
    </recommendedName>
</protein>
<reference evidence="2 3" key="2">
    <citation type="journal article" date="2010" name="J. Bacteriol.">
        <title>Complete genome sequence of Beijerinckia indica subsp. indica.</title>
        <authorList>
            <person name="Tamas I."/>
            <person name="Dedysh S.N."/>
            <person name="Liesack W."/>
            <person name="Stott M.B."/>
            <person name="Alam M."/>
            <person name="Murrell J.C."/>
            <person name="Dunfield P.F."/>
        </authorList>
    </citation>
    <scope>NUCLEOTIDE SEQUENCE [LARGE SCALE GENOMIC DNA]</scope>
    <source>
        <strain evidence="3">ATCC 9039 / DSM 1715 / NCIMB 8712</strain>
    </source>
</reference>
<dbReference type="InterPro" id="IPR052967">
    <property type="entry name" value="Stress_Response_Assoc"/>
</dbReference>
<feature type="domain" description="DUF2382" evidence="1">
    <location>
        <begin position="12"/>
        <end position="120"/>
    </location>
</feature>
<dbReference type="RefSeq" id="WP_012383187.1">
    <property type="nucleotide sequence ID" value="NC_010581.1"/>
</dbReference>
<name>B2IBV7_BEII9</name>
<dbReference type="Pfam" id="PF09939">
    <property type="entry name" value="DUF2171"/>
    <property type="match status" value="1"/>
</dbReference>
<keyword evidence="3" id="KW-1185">Reference proteome</keyword>
<dbReference type="PANTHER" id="PTHR38463:SF1">
    <property type="entry name" value="STRESS RESPONSE PROTEIN YSNF"/>
    <property type="match status" value="1"/>
</dbReference>
<dbReference type="OrthoDB" id="7204249at2"/>
<organism evidence="2 3">
    <name type="scientific">Beijerinckia indica subsp. indica (strain ATCC 9039 / DSM 1715 / NCIMB 8712)</name>
    <dbReference type="NCBI Taxonomy" id="395963"/>
    <lineage>
        <taxon>Bacteria</taxon>
        <taxon>Pseudomonadati</taxon>
        <taxon>Pseudomonadota</taxon>
        <taxon>Alphaproteobacteria</taxon>
        <taxon>Hyphomicrobiales</taxon>
        <taxon>Beijerinckiaceae</taxon>
        <taxon>Beijerinckia</taxon>
    </lineage>
</organism>
<dbReference type="PANTHER" id="PTHR38463">
    <property type="entry name" value="STRESS RESPONSE PROTEIN YSNF"/>
    <property type="match status" value="1"/>
</dbReference>
<dbReference type="InterPro" id="IPR018684">
    <property type="entry name" value="DUF2171"/>
</dbReference>
<sequence length="561" mass="62404">MNKPTPSEAKTLPLYEETISVGKRRVRTGTIHVRTVTDTIRDHVDIELSEDRIDVKRVPVDRVVDHVPEVRIEGDLMIVPVLKEVFFVEKRLVLAEEIHLRRWIVSKHVKIPVERRSQRALVQTPFPEAASDTGGEDDSTINGRPSMTEINESVHYRLITAFYDNEAAAQAAVDKLLAIGIPNDDIHFIHGRAMHAAIVEENKGFWEIIKYLFLPEEDRHIYAEGLKRGGYLVSVRADDATYGKAFDILDSEGTLNLTEQEALWRAEGWTGYEGALEQPVVEQPALEQPALEQSVVEQPIVAGEAEAAASVVSTSAVSVTPLAQTVSEPASLQTGTPLQTGAPLMEQPAESKAFENEEMVIPIAEELLHIGKREIDNGRVRVHSYTVTKPASASIKLREENITIERHPVDRPITATDNAFAERTIELDQHAEVPVVEKDVHVSEEIRLAKDVREHQETVSDSVRETKVDIEDTRRSRLAASTGLVGSDMVSYADKIHDHMNVMASDGQLIGVVDHLEGDRIMLTSSDSPDHLEHFIPLAWVKTIGADVELDKPANMVKASW</sequence>
<dbReference type="STRING" id="395963.Bind_0172"/>
<dbReference type="AlphaFoldDB" id="B2IBV7"/>
<dbReference type="EMBL" id="CP001016">
    <property type="protein sequence ID" value="ACB93829.1"/>
    <property type="molecule type" value="Genomic_DNA"/>
</dbReference>
<dbReference type="KEGG" id="bid:Bind_0172"/>
<gene>
    <name evidence="2" type="ordered locus">Bind_0172</name>
</gene>
<dbReference type="eggNOG" id="COG3861">
    <property type="taxonomic scope" value="Bacteria"/>
</dbReference>
<feature type="domain" description="DUF2382" evidence="1">
    <location>
        <begin position="361"/>
        <end position="470"/>
    </location>
</feature>
<proteinExistence type="predicted"/>
<evidence type="ECO:0000259" key="1">
    <source>
        <dbReference type="Pfam" id="PF09557"/>
    </source>
</evidence>
<dbReference type="Pfam" id="PF09557">
    <property type="entry name" value="DUF2382"/>
    <property type="match status" value="2"/>
</dbReference>
<dbReference type="HOGENOM" id="CLU_592962_0_0_5"/>
<reference evidence="3" key="1">
    <citation type="submission" date="2008-03" db="EMBL/GenBank/DDBJ databases">
        <title>Complete sequence of chromosome of Beijerinckia indica subsp. indica ATCC 9039.</title>
        <authorList>
            <consortium name="US DOE Joint Genome Institute"/>
            <person name="Copeland A."/>
            <person name="Lucas S."/>
            <person name="Lapidus A."/>
            <person name="Glavina del Rio T."/>
            <person name="Dalin E."/>
            <person name="Tice H."/>
            <person name="Bruce D."/>
            <person name="Goodwin L."/>
            <person name="Pitluck S."/>
            <person name="LaButti K."/>
            <person name="Schmutz J."/>
            <person name="Larimer F."/>
            <person name="Land M."/>
            <person name="Hauser L."/>
            <person name="Kyrpides N."/>
            <person name="Mikhailova N."/>
            <person name="Dunfield P.F."/>
            <person name="Dedysh S.N."/>
            <person name="Liesack W."/>
            <person name="Saw J.H."/>
            <person name="Alam M."/>
            <person name="Chen Y."/>
            <person name="Murrell J.C."/>
            <person name="Richardson P."/>
        </authorList>
    </citation>
    <scope>NUCLEOTIDE SEQUENCE [LARGE SCALE GENOMIC DNA]</scope>
    <source>
        <strain evidence="3">ATCC 9039 / DSM 1715 / NCIMB 8712</strain>
    </source>
</reference>
<dbReference type="Proteomes" id="UP000001695">
    <property type="component" value="Chromosome"/>
</dbReference>
<dbReference type="eggNOG" id="COG3798">
    <property type="taxonomic scope" value="Bacteria"/>
</dbReference>
<dbReference type="InterPro" id="IPR019060">
    <property type="entry name" value="DUF2382"/>
</dbReference>
<evidence type="ECO:0000313" key="3">
    <source>
        <dbReference type="Proteomes" id="UP000001695"/>
    </source>
</evidence>
<evidence type="ECO:0000313" key="2">
    <source>
        <dbReference type="EMBL" id="ACB93829.1"/>
    </source>
</evidence>
<accession>B2IBV7</accession>